<reference evidence="3" key="1">
    <citation type="submission" date="2020-08" db="EMBL/GenBank/DDBJ databases">
        <authorList>
            <person name="Uke A."/>
            <person name="Chhe C."/>
            <person name="Baramee S."/>
            <person name="Kosugi A."/>
        </authorList>
    </citation>
    <scope>NUCLEOTIDE SEQUENCE</scope>
    <source>
        <strain evidence="3">DA-C8</strain>
    </source>
</reference>
<accession>A0A916QA44</accession>
<comment type="similarity">
    <text evidence="1">Belongs to the glycosyltransferase 2 family.</text>
</comment>
<dbReference type="PANTHER" id="PTHR22916:SF3">
    <property type="entry name" value="UDP-GLCNAC:BETAGAL BETA-1,3-N-ACETYLGLUCOSAMINYLTRANSFERASE-LIKE PROTEIN 1"/>
    <property type="match status" value="1"/>
</dbReference>
<dbReference type="Gene3D" id="3.90.550.10">
    <property type="entry name" value="Spore Coat Polysaccharide Biosynthesis Protein SpsA, Chain A"/>
    <property type="match status" value="1"/>
</dbReference>
<dbReference type="Pfam" id="PF00535">
    <property type="entry name" value="Glycos_transf_2"/>
    <property type="match status" value="1"/>
</dbReference>
<evidence type="ECO:0000259" key="2">
    <source>
        <dbReference type="Pfam" id="PF00535"/>
    </source>
</evidence>
<gene>
    <name evidence="3" type="ORF">PRECH8_02880</name>
</gene>
<keyword evidence="3" id="KW-0808">Transferase</keyword>
<evidence type="ECO:0000256" key="1">
    <source>
        <dbReference type="ARBA" id="ARBA00006739"/>
    </source>
</evidence>
<comment type="caution">
    <text evidence="3">The sequence shown here is derived from an EMBL/GenBank/DDBJ whole genome shotgun (WGS) entry which is preliminary data.</text>
</comment>
<dbReference type="Proteomes" id="UP000654993">
    <property type="component" value="Unassembled WGS sequence"/>
</dbReference>
<keyword evidence="4" id="KW-1185">Reference proteome</keyword>
<organism evidence="3 4">
    <name type="scientific">Insulibacter thermoxylanivorax</name>
    <dbReference type="NCBI Taxonomy" id="2749268"/>
    <lineage>
        <taxon>Bacteria</taxon>
        <taxon>Bacillati</taxon>
        <taxon>Bacillota</taxon>
        <taxon>Bacilli</taxon>
        <taxon>Bacillales</taxon>
        <taxon>Paenibacillaceae</taxon>
        <taxon>Insulibacter</taxon>
    </lineage>
</organism>
<dbReference type="InterPro" id="IPR029044">
    <property type="entry name" value="Nucleotide-diphossugar_trans"/>
</dbReference>
<dbReference type="RefSeq" id="WP_200965290.1">
    <property type="nucleotide sequence ID" value="NZ_BMAQ01000002.1"/>
</dbReference>
<evidence type="ECO:0000313" key="4">
    <source>
        <dbReference type="Proteomes" id="UP000654993"/>
    </source>
</evidence>
<reference evidence="3" key="2">
    <citation type="journal article" date="2021" name="Data Brief">
        <title>Draft genome sequence data of the facultative, thermophilic, xylanolytic bacterium Paenibacillus sp. strain DA-C8.</title>
        <authorList>
            <person name="Chhe C."/>
            <person name="Uke A."/>
            <person name="Baramee S."/>
            <person name="Ungkulpasvich U."/>
            <person name="Tachaapaikoon C."/>
            <person name="Pason P."/>
            <person name="Waeonukul R."/>
            <person name="Ratanakhanokchai K."/>
            <person name="Kosugi A."/>
        </authorList>
    </citation>
    <scope>NUCLEOTIDE SEQUENCE</scope>
    <source>
        <strain evidence="3">DA-C8</strain>
    </source>
</reference>
<dbReference type="EMBL" id="BMAQ01000002">
    <property type="protein sequence ID" value="GFR36992.1"/>
    <property type="molecule type" value="Genomic_DNA"/>
</dbReference>
<dbReference type="GO" id="GO:0016758">
    <property type="term" value="F:hexosyltransferase activity"/>
    <property type="evidence" value="ECO:0007669"/>
    <property type="project" value="UniProtKB-ARBA"/>
</dbReference>
<sequence length="240" mass="27619">MIPKVSIVIPFYADPYVQHAVDSALQQTYPNIEVIIVNDGSPQYGELLTPYLHHPQVRVYHKENGGTASALNAGIRRATGDYIAWLSSDDYFYPWKIARQLAYMIPRHARISYSDYDLIDEHGNVTQACAGLKFASYPEFCRTFLKGNPVNGCTVVMHKSLLEKIGLFDEGLPYTHDYDLWFRIIVSGIDFHYVPESLIRYRVHSAMGTKKHLPVILQETEVTKSRWREPMLEFLRRIGH</sequence>
<dbReference type="PANTHER" id="PTHR22916">
    <property type="entry name" value="GLYCOSYLTRANSFERASE"/>
    <property type="match status" value="1"/>
</dbReference>
<feature type="domain" description="Glycosyltransferase 2-like" evidence="2">
    <location>
        <begin position="6"/>
        <end position="129"/>
    </location>
</feature>
<evidence type="ECO:0000313" key="3">
    <source>
        <dbReference type="EMBL" id="GFR36992.1"/>
    </source>
</evidence>
<proteinExistence type="inferred from homology"/>
<dbReference type="AlphaFoldDB" id="A0A916QA44"/>
<dbReference type="InterPro" id="IPR001173">
    <property type="entry name" value="Glyco_trans_2-like"/>
</dbReference>
<dbReference type="SUPFAM" id="SSF53448">
    <property type="entry name" value="Nucleotide-diphospho-sugar transferases"/>
    <property type="match status" value="1"/>
</dbReference>
<protein>
    <submittedName>
        <fullName evidence="3">Glycosyl transferase family 2</fullName>
    </submittedName>
</protein>
<name>A0A916QA44_9BACL</name>